<evidence type="ECO:0000313" key="7">
    <source>
        <dbReference type="EMBL" id="MCI3245023.1"/>
    </source>
</evidence>
<name>A0ABS9XSG6_9ACTN</name>
<dbReference type="Gene3D" id="3.30.1060.10">
    <property type="entry name" value="Peptide methionine sulphoxide reductase MsrA"/>
    <property type="match status" value="1"/>
</dbReference>
<evidence type="ECO:0000256" key="5">
    <source>
        <dbReference type="HAMAP-Rule" id="MF_01401"/>
    </source>
</evidence>
<protein>
    <recommendedName>
        <fullName evidence="5">Peptide methionine sulfoxide reductase MsrA</fullName>
        <shortName evidence="5">Protein-methionine-S-oxide reductase</shortName>
        <ecNumber evidence="5">1.8.4.11</ecNumber>
    </recommendedName>
    <alternativeName>
        <fullName evidence="5">Peptide-methionine (S)-S-oxide reductase</fullName>
        <shortName evidence="5">Peptide Met(O) reductase</shortName>
    </alternativeName>
</protein>
<dbReference type="RefSeq" id="WP_242712761.1">
    <property type="nucleotide sequence ID" value="NZ_JALDAX010000018.1"/>
</dbReference>
<dbReference type="EMBL" id="JALDAX010000018">
    <property type="protein sequence ID" value="MCI3245023.1"/>
    <property type="molecule type" value="Genomic_DNA"/>
</dbReference>
<reference evidence="7" key="1">
    <citation type="submission" date="2022-03" db="EMBL/GenBank/DDBJ databases">
        <title>Streptomyces 7R015 and 7R016 isolated from Barleria lupulina in Thailand.</title>
        <authorList>
            <person name="Kanchanasin P."/>
            <person name="Phongsopitanun W."/>
            <person name="Tanasupawat S."/>
        </authorList>
    </citation>
    <scope>NUCLEOTIDE SEQUENCE</scope>
    <source>
        <strain evidence="7">7R016</strain>
    </source>
</reference>
<dbReference type="EC" id="1.8.4.11" evidence="5"/>
<dbReference type="PANTHER" id="PTHR43774">
    <property type="entry name" value="PEPTIDE METHIONINE SULFOXIDE REDUCTASE"/>
    <property type="match status" value="1"/>
</dbReference>
<dbReference type="InterPro" id="IPR002569">
    <property type="entry name" value="Met_Sox_Rdtase_MsrA_dom"/>
</dbReference>
<evidence type="ECO:0000256" key="1">
    <source>
        <dbReference type="ARBA" id="ARBA00005591"/>
    </source>
</evidence>
<evidence type="ECO:0000256" key="3">
    <source>
        <dbReference type="ARBA" id="ARBA00047806"/>
    </source>
</evidence>
<comment type="caution">
    <text evidence="7">The sequence shown here is derived from an EMBL/GenBank/DDBJ whole genome shotgun (WGS) entry which is preliminary data.</text>
</comment>
<dbReference type="Pfam" id="PF01625">
    <property type="entry name" value="PMSR"/>
    <property type="match status" value="1"/>
</dbReference>
<dbReference type="PANTHER" id="PTHR43774:SF1">
    <property type="entry name" value="PEPTIDE METHIONINE SULFOXIDE REDUCTASE MSRA 2"/>
    <property type="match status" value="1"/>
</dbReference>
<dbReference type="InterPro" id="IPR036509">
    <property type="entry name" value="Met_Sox_Rdtase_MsrA_sf"/>
</dbReference>
<feature type="active site" evidence="5">
    <location>
        <position position="25"/>
    </location>
</feature>
<dbReference type="Proteomes" id="UP001165270">
    <property type="component" value="Unassembled WGS sequence"/>
</dbReference>
<comment type="catalytic activity">
    <reaction evidence="4 5">
        <text>[thioredoxin]-disulfide + L-methionine + H2O = L-methionine (S)-S-oxide + [thioredoxin]-dithiol</text>
        <dbReference type="Rhea" id="RHEA:19993"/>
        <dbReference type="Rhea" id="RHEA-COMP:10698"/>
        <dbReference type="Rhea" id="RHEA-COMP:10700"/>
        <dbReference type="ChEBI" id="CHEBI:15377"/>
        <dbReference type="ChEBI" id="CHEBI:29950"/>
        <dbReference type="ChEBI" id="CHEBI:50058"/>
        <dbReference type="ChEBI" id="CHEBI:57844"/>
        <dbReference type="ChEBI" id="CHEBI:58772"/>
        <dbReference type="EC" id="1.8.4.11"/>
    </reaction>
</comment>
<evidence type="ECO:0000256" key="2">
    <source>
        <dbReference type="ARBA" id="ARBA00023002"/>
    </source>
</evidence>
<comment type="similarity">
    <text evidence="1 5">Belongs to the MsrA Met sulfoxide reductase family.</text>
</comment>
<organism evidence="7 8">
    <name type="scientific">Streptomyces spinosisporus</name>
    <dbReference type="NCBI Taxonomy" id="2927582"/>
    <lineage>
        <taxon>Bacteria</taxon>
        <taxon>Bacillati</taxon>
        <taxon>Actinomycetota</taxon>
        <taxon>Actinomycetes</taxon>
        <taxon>Kitasatosporales</taxon>
        <taxon>Streptomycetaceae</taxon>
        <taxon>Streptomyces</taxon>
    </lineage>
</organism>
<accession>A0ABS9XSG6</accession>
<keyword evidence="2 5" id="KW-0560">Oxidoreductase</keyword>
<gene>
    <name evidence="5 7" type="primary">msrA</name>
    <name evidence="7" type="ORF">MQN93_35465</name>
</gene>
<evidence type="ECO:0000313" key="8">
    <source>
        <dbReference type="Proteomes" id="UP001165270"/>
    </source>
</evidence>
<feature type="domain" description="Peptide methionine sulphoxide reductase MsrA" evidence="6">
    <location>
        <begin position="19"/>
        <end position="163"/>
    </location>
</feature>
<dbReference type="NCBIfam" id="TIGR00401">
    <property type="entry name" value="msrA"/>
    <property type="match status" value="1"/>
</dbReference>
<evidence type="ECO:0000256" key="4">
    <source>
        <dbReference type="ARBA" id="ARBA00048782"/>
    </source>
</evidence>
<evidence type="ECO:0000259" key="6">
    <source>
        <dbReference type="Pfam" id="PF01625"/>
    </source>
</evidence>
<dbReference type="SUPFAM" id="SSF55068">
    <property type="entry name" value="Peptide methionine sulfoxide reductase"/>
    <property type="match status" value="1"/>
</dbReference>
<dbReference type="GO" id="GO:0008113">
    <property type="term" value="F:peptide-methionine (S)-S-oxide reductase activity"/>
    <property type="evidence" value="ECO:0007669"/>
    <property type="project" value="UniProtKB-EC"/>
</dbReference>
<keyword evidence="8" id="KW-1185">Reference proteome</keyword>
<sequence length="189" mass="20813">MVDEPAKGEGSVLPARVCAVLAGGCFWGVQELFRTYPGVVDTRVGYTGGEVVEPTYRNHGNHAEAAEVTFDPSGTDYRSILEFFFQIHDPTTLNRQGDDVGLSFRSAIFYLNEGQRSIARAVITDCDASGLWPGKLVTEVVPSGTFWEAEPEHQHYLQRHPDAHMSQYVRTDWKLPRGLPGGASSCGRP</sequence>
<comment type="catalytic activity">
    <reaction evidence="3 5">
        <text>L-methionyl-[protein] + [thioredoxin]-disulfide + H2O = L-methionyl-(S)-S-oxide-[protein] + [thioredoxin]-dithiol</text>
        <dbReference type="Rhea" id="RHEA:14217"/>
        <dbReference type="Rhea" id="RHEA-COMP:10698"/>
        <dbReference type="Rhea" id="RHEA-COMP:10700"/>
        <dbReference type="Rhea" id="RHEA-COMP:12313"/>
        <dbReference type="Rhea" id="RHEA-COMP:12315"/>
        <dbReference type="ChEBI" id="CHEBI:15377"/>
        <dbReference type="ChEBI" id="CHEBI:16044"/>
        <dbReference type="ChEBI" id="CHEBI:29950"/>
        <dbReference type="ChEBI" id="CHEBI:44120"/>
        <dbReference type="ChEBI" id="CHEBI:50058"/>
        <dbReference type="EC" id="1.8.4.11"/>
    </reaction>
</comment>
<comment type="function">
    <text evidence="5">Has an important function as a repair enzyme for proteins that have been inactivated by oxidation. Catalyzes the reversible oxidation-reduction of methionine sulfoxide in proteins to methionine.</text>
</comment>
<dbReference type="HAMAP" id="MF_01401">
    <property type="entry name" value="MsrA"/>
    <property type="match status" value="1"/>
</dbReference>
<proteinExistence type="inferred from homology"/>